<reference evidence="3" key="1">
    <citation type="journal article" date="2019" name="Int. J. Syst. Evol. Microbiol.">
        <title>The Global Catalogue of Microorganisms (GCM) 10K type strain sequencing project: providing services to taxonomists for standard genome sequencing and annotation.</title>
        <authorList>
            <consortium name="The Broad Institute Genomics Platform"/>
            <consortium name="The Broad Institute Genome Sequencing Center for Infectious Disease"/>
            <person name="Wu L."/>
            <person name="Ma J."/>
        </authorList>
    </citation>
    <scope>NUCLEOTIDE SEQUENCE [LARGE SCALE GENOMIC DNA]</scope>
    <source>
        <strain evidence="3">JCM 11136</strain>
    </source>
</reference>
<protein>
    <recommendedName>
        <fullName evidence="4">DUF5709 domain-containing protein</fullName>
    </recommendedName>
</protein>
<organism evidence="2 3">
    <name type="scientific">Nonomuraea longicatena</name>
    <dbReference type="NCBI Taxonomy" id="83682"/>
    <lineage>
        <taxon>Bacteria</taxon>
        <taxon>Bacillati</taxon>
        <taxon>Actinomycetota</taxon>
        <taxon>Actinomycetes</taxon>
        <taxon>Streptosporangiales</taxon>
        <taxon>Streptosporangiaceae</taxon>
        <taxon>Nonomuraea</taxon>
    </lineage>
</organism>
<evidence type="ECO:0000313" key="2">
    <source>
        <dbReference type="EMBL" id="GAA0913705.1"/>
    </source>
</evidence>
<keyword evidence="3" id="KW-1185">Reference proteome</keyword>
<dbReference type="RefSeq" id="WP_343948101.1">
    <property type="nucleotide sequence ID" value="NZ_BAAAHQ010000001.1"/>
</dbReference>
<name>A0ABP3Z2B5_9ACTN</name>
<proteinExistence type="predicted"/>
<evidence type="ECO:0000256" key="1">
    <source>
        <dbReference type="SAM" id="MobiDB-lite"/>
    </source>
</evidence>
<dbReference type="Proteomes" id="UP001501578">
    <property type="component" value="Unassembled WGS sequence"/>
</dbReference>
<gene>
    <name evidence="2" type="ORF">GCM10009560_06190</name>
</gene>
<dbReference type="EMBL" id="BAAAHQ010000001">
    <property type="protein sequence ID" value="GAA0913705.1"/>
    <property type="molecule type" value="Genomic_DNA"/>
</dbReference>
<evidence type="ECO:0000313" key="3">
    <source>
        <dbReference type="Proteomes" id="UP001501578"/>
    </source>
</evidence>
<comment type="caution">
    <text evidence="2">The sequence shown here is derived from an EMBL/GenBank/DDBJ whole genome shotgun (WGS) entry which is preliminary data.</text>
</comment>
<accession>A0ABP3Z2B5</accession>
<sequence>MAQRETDWEYADEPAGYVGAHEAVVGEETDATSINVPQIREGASRRAREGQEARRPDETFVAATHRDEPGDVLDVTGEAESKAVRRRAEAASPEEATEDALETDLRGRTGGTP</sequence>
<feature type="compositionally biased region" description="Basic and acidic residues" evidence="1">
    <location>
        <begin position="79"/>
        <end position="89"/>
    </location>
</feature>
<feature type="region of interest" description="Disordered" evidence="1">
    <location>
        <begin position="77"/>
        <end position="113"/>
    </location>
</feature>
<evidence type="ECO:0008006" key="4">
    <source>
        <dbReference type="Google" id="ProtNLM"/>
    </source>
</evidence>